<sequence length="171" mass="18946">RSGKTLFPPHPVRISSGFGRAYLFSHPTLSELAPDSVRHNPFSIPPCQNYPRIRSGKTLFPPHPVRISSGFGRAYLFSHPTLSESAPDSVGLTSFPIPPCLNDPRIRSGISLFPPHPVRMTPGFGQAYPFFHLTLSELVLKHPLLHNHLFVFSRLAGCLLNSLIYVNTPSL</sequence>
<accession>A0ABS4GX15</accession>
<protein>
    <submittedName>
        <fullName evidence="1">Uncharacterized protein</fullName>
    </submittedName>
</protein>
<feature type="non-terminal residue" evidence="1">
    <location>
        <position position="1"/>
    </location>
</feature>
<dbReference type="EMBL" id="JAGGKT010000028">
    <property type="protein sequence ID" value="MBP1934817.1"/>
    <property type="molecule type" value="Genomic_DNA"/>
</dbReference>
<evidence type="ECO:0000313" key="1">
    <source>
        <dbReference type="EMBL" id="MBP1934817.1"/>
    </source>
</evidence>
<proteinExistence type="predicted"/>
<name>A0ABS4GX15_9BACL</name>
<keyword evidence="2" id="KW-1185">Reference proteome</keyword>
<reference evidence="1 2" key="1">
    <citation type="submission" date="2021-03" db="EMBL/GenBank/DDBJ databases">
        <title>Genomic Encyclopedia of Type Strains, Phase IV (KMG-IV): sequencing the most valuable type-strain genomes for metagenomic binning, comparative biology and taxonomic classification.</title>
        <authorList>
            <person name="Goeker M."/>
        </authorList>
    </citation>
    <scope>NUCLEOTIDE SEQUENCE [LARGE SCALE GENOMIC DNA]</scope>
    <source>
        <strain evidence="1 2">DSM 24738</strain>
    </source>
</reference>
<gene>
    <name evidence="1" type="ORF">J2Z37_004837</name>
</gene>
<dbReference type="Proteomes" id="UP001519343">
    <property type="component" value="Unassembled WGS sequence"/>
</dbReference>
<organism evidence="1 2">
    <name type="scientific">Ammoniphilus resinae</name>
    <dbReference type="NCBI Taxonomy" id="861532"/>
    <lineage>
        <taxon>Bacteria</taxon>
        <taxon>Bacillati</taxon>
        <taxon>Bacillota</taxon>
        <taxon>Bacilli</taxon>
        <taxon>Bacillales</taxon>
        <taxon>Paenibacillaceae</taxon>
        <taxon>Aneurinibacillus group</taxon>
        <taxon>Ammoniphilus</taxon>
    </lineage>
</organism>
<evidence type="ECO:0000313" key="2">
    <source>
        <dbReference type="Proteomes" id="UP001519343"/>
    </source>
</evidence>
<comment type="caution">
    <text evidence="1">The sequence shown here is derived from an EMBL/GenBank/DDBJ whole genome shotgun (WGS) entry which is preliminary data.</text>
</comment>